<keyword evidence="1" id="KW-0677">Repeat</keyword>
<evidence type="ECO:0000313" key="7">
    <source>
        <dbReference type="Proteomes" id="UP001230268"/>
    </source>
</evidence>
<feature type="domain" description="RRM" evidence="5">
    <location>
        <begin position="123"/>
        <end position="203"/>
    </location>
</feature>
<dbReference type="PROSITE" id="PS50102">
    <property type="entry name" value="RRM"/>
    <property type="match status" value="3"/>
</dbReference>
<feature type="domain" description="RRM" evidence="5">
    <location>
        <begin position="286"/>
        <end position="364"/>
    </location>
</feature>
<dbReference type="FunFam" id="3.30.70.330:FF:000359">
    <property type="entry name" value="CUGBP Elav-like family member 2"/>
    <property type="match status" value="1"/>
</dbReference>
<sequence>MSDSGAADSASSYPCSPAPPVEIKLFIARIPKTYEEPEIRKIFEEYGDVKDVTVIRDKVTNVHKSCAFVRMVSISQADAAIKSLNNVHVVDSALGPVLVKYAAGETERLGFTSLVGEPGSNEAKLFVGSIPKTVDETFLREMFEPYGTIDEVFVMKDQAGMGKGCAFIKMAYKEQALYAIRSLDGTKQLEGCVRPIEVRFGETKANKMQNGVVSQGPHNRVPVVQPPYPVPVPSQVRQVGIWREYISPEGKPYFYNEQTGHTQWERPPEFDSMMGNQSVQNGPPGSNLFIFHIPNDWTQYELIRTFSQYGKVISSRIASDKNTGKHKGYAFVSYDNPESAAQAIQHLNGFTILGKRLKVSLKKGDDGLPGSTPMSAMPGATGVPGRMPTPAYQSYHQPPVGVGQHYPQQPYYGSYQRYAPY</sequence>
<dbReference type="PANTHER" id="PTHR48027">
    <property type="entry name" value="HETEROGENEOUS NUCLEAR RIBONUCLEOPROTEIN 87F-RELATED"/>
    <property type="match status" value="1"/>
</dbReference>
<evidence type="ECO:0000256" key="2">
    <source>
        <dbReference type="ARBA" id="ARBA00022884"/>
    </source>
</evidence>
<dbReference type="SUPFAM" id="SSF54928">
    <property type="entry name" value="RNA-binding domain, RBD"/>
    <property type="match status" value="2"/>
</dbReference>
<dbReference type="InterPro" id="IPR001202">
    <property type="entry name" value="WW_dom"/>
</dbReference>
<protein>
    <submittedName>
        <fullName evidence="6">RNA-binding domain RBD containing protein</fullName>
    </submittedName>
</protein>
<gene>
    <name evidence="6" type="ORF">BgAZ_306180</name>
</gene>
<dbReference type="GO" id="GO:0010629">
    <property type="term" value="P:negative regulation of gene expression"/>
    <property type="evidence" value="ECO:0007669"/>
    <property type="project" value="UniProtKB-ARBA"/>
</dbReference>
<evidence type="ECO:0000313" key="6">
    <source>
        <dbReference type="EMBL" id="KAK1443100.1"/>
    </source>
</evidence>
<dbReference type="GO" id="GO:0005737">
    <property type="term" value="C:cytoplasm"/>
    <property type="evidence" value="ECO:0007669"/>
    <property type="project" value="UniProtKB-ARBA"/>
</dbReference>
<dbReference type="InterPro" id="IPR052462">
    <property type="entry name" value="SLIRP/GR-RBP-like"/>
</dbReference>
<dbReference type="SUPFAM" id="SSF51045">
    <property type="entry name" value="WW domain"/>
    <property type="match status" value="1"/>
</dbReference>
<dbReference type="PROSITE" id="PS01159">
    <property type="entry name" value="WW_DOMAIN_1"/>
    <property type="match status" value="1"/>
</dbReference>
<evidence type="ECO:0000259" key="4">
    <source>
        <dbReference type="PROSITE" id="PS50020"/>
    </source>
</evidence>
<feature type="domain" description="RRM" evidence="5">
    <location>
        <begin position="23"/>
        <end position="104"/>
    </location>
</feature>
<organism evidence="6 7">
    <name type="scientific">Babesia gibsoni</name>
    <dbReference type="NCBI Taxonomy" id="33632"/>
    <lineage>
        <taxon>Eukaryota</taxon>
        <taxon>Sar</taxon>
        <taxon>Alveolata</taxon>
        <taxon>Apicomplexa</taxon>
        <taxon>Aconoidasida</taxon>
        <taxon>Piroplasmida</taxon>
        <taxon>Babesiidae</taxon>
        <taxon>Babesia</taxon>
    </lineage>
</organism>
<keyword evidence="7" id="KW-1185">Reference proteome</keyword>
<dbReference type="SMART" id="SM00360">
    <property type="entry name" value="RRM"/>
    <property type="match status" value="3"/>
</dbReference>
<dbReference type="EMBL" id="JAVEPI010000003">
    <property type="protein sequence ID" value="KAK1443100.1"/>
    <property type="molecule type" value="Genomic_DNA"/>
</dbReference>
<evidence type="ECO:0000259" key="5">
    <source>
        <dbReference type="PROSITE" id="PS50102"/>
    </source>
</evidence>
<feature type="domain" description="WW" evidence="4">
    <location>
        <begin position="242"/>
        <end position="269"/>
    </location>
</feature>
<dbReference type="InterPro" id="IPR000504">
    <property type="entry name" value="RRM_dom"/>
</dbReference>
<dbReference type="PROSITE" id="PS50020">
    <property type="entry name" value="WW_DOMAIN_2"/>
    <property type="match status" value="1"/>
</dbReference>
<dbReference type="InterPro" id="IPR012677">
    <property type="entry name" value="Nucleotide-bd_a/b_plait_sf"/>
</dbReference>
<dbReference type="GO" id="GO:0003729">
    <property type="term" value="F:mRNA binding"/>
    <property type="evidence" value="ECO:0007669"/>
    <property type="project" value="UniProtKB-ARBA"/>
</dbReference>
<evidence type="ECO:0000256" key="3">
    <source>
        <dbReference type="PROSITE-ProRule" id="PRU00176"/>
    </source>
</evidence>
<dbReference type="GO" id="GO:0009967">
    <property type="term" value="P:positive regulation of signal transduction"/>
    <property type="evidence" value="ECO:0007669"/>
    <property type="project" value="UniProtKB-ARBA"/>
</dbReference>
<dbReference type="SMART" id="SM00456">
    <property type="entry name" value="WW"/>
    <property type="match status" value="1"/>
</dbReference>
<dbReference type="CDD" id="cd12362">
    <property type="entry name" value="RRM3_CELF1-6"/>
    <property type="match status" value="1"/>
</dbReference>
<evidence type="ECO:0000256" key="1">
    <source>
        <dbReference type="ARBA" id="ARBA00022737"/>
    </source>
</evidence>
<dbReference type="Gene3D" id="2.20.70.10">
    <property type="match status" value="1"/>
</dbReference>
<dbReference type="Gene3D" id="3.30.70.330">
    <property type="match status" value="3"/>
</dbReference>
<dbReference type="InterPro" id="IPR035979">
    <property type="entry name" value="RBD_domain_sf"/>
</dbReference>
<accession>A0AAD8P928</accession>
<dbReference type="AlphaFoldDB" id="A0AAD8P928"/>
<dbReference type="CDD" id="cd00201">
    <property type="entry name" value="WW"/>
    <property type="match status" value="1"/>
</dbReference>
<dbReference type="Pfam" id="PF00076">
    <property type="entry name" value="RRM_1"/>
    <property type="match status" value="3"/>
</dbReference>
<dbReference type="InterPro" id="IPR036020">
    <property type="entry name" value="WW_dom_sf"/>
</dbReference>
<name>A0AAD8P928_BABGI</name>
<dbReference type="Proteomes" id="UP001230268">
    <property type="component" value="Unassembled WGS sequence"/>
</dbReference>
<keyword evidence="2 3" id="KW-0694">RNA-binding</keyword>
<comment type="caution">
    <text evidence="6">The sequence shown here is derived from an EMBL/GenBank/DDBJ whole genome shotgun (WGS) entry which is preliminary data.</text>
</comment>
<proteinExistence type="predicted"/>
<reference evidence="6" key="1">
    <citation type="submission" date="2023-08" db="EMBL/GenBank/DDBJ databases">
        <title>Draft sequence of the Babesia gibsoni genome.</title>
        <authorList>
            <person name="Yamagishi J.Y."/>
            <person name="Xuan X.X."/>
        </authorList>
    </citation>
    <scope>NUCLEOTIDE SEQUENCE</scope>
    <source>
        <strain evidence="6">Azabu</strain>
    </source>
</reference>
<dbReference type="FunFam" id="3.30.70.330:FF:000383">
    <property type="entry name" value="Sex lethal, isoform D"/>
    <property type="match status" value="1"/>
</dbReference>
<dbReference type="Pfam" id="PF00397">
    <property type="entry name" value="WW"/>
    <property type="match status" value="1"/>
</dbReference>